<protein>
    <submittedName>
        <fullName evidence="2">Uncharacterized protein</fullName>
    </submittedName>
</protein>
<keyword evidence="1" id="KW-1133">Transmembrane helix</keyword>
<evidence type="ECO:0000256" key="1">
    <source>
        <dbReference type="SAM" id="Phobius"/>
    </source>
</evidence>
<keyword evidence="1" id="KW-0472">Membrane</keyword>
<gene>
    <name evidence="2" type="ORF">DLD82_04585</name>
</gene>
<dbReference type="GeneID" id="97609661"/>
<sequence>MIQTALRNTFSKLIHTPLLWISGVYAGLIMTSVIWLEFSDGMFLAGKIAMLSLIAAPFLVGMMNFVLQTGEKSPREILSAGLKNYFPIVLPCITLAGMMFILMLLLSIPLSIMGFGGDPYTLTGLTIGIVIPALIFSLYIDNVAVCEKRNIFGTLKRSLELVSLNFFGAIGYYIISAFFILGVSLFGAFLWGIILADKFTPFIEMNMTVQQETFSHYTLVDWQNLIGPEGSLVTAIVFGIVSCIVVPFLIVFKYQCYSEISQQTIVEYGEFDEKGRWYKY</sequence>
<proteinExistence type="predicted"/>
<feature type="transmembrane region" description="Helical" evidence="1">
    <location>
        <begin position="120"/>
        <end position="140"/>
    </location>
</feature>
<feature type="transmembrane region" description="Helical" evidence="1">
    <location>
        <begin position="48"/>
        <end position="67"/>
    </location>
</feature>
<name>A0A2V2NGA9_9EURY</name>
<keyword evidence="1" id="KW-0812">Transmembrane</keyword>
<organism evidence="2 3">
    <name type="scientific">Methanospirillum stamsii</name>
    <dbReference type="NCBI Taxonomy" id="1277351"/>
    <lineage>
        <taxon>Archaea</taxon>
        <taxon>Methanobacteriati</taxon>
        <taxon>Methanobacteriota</taxon>
        <taxon>Stenosarchaea group</taxon>
        <taxon>Methanomicrobia</taxon>
        <taxon>Methanomicrobiales</taxon>
        <taxon>Methanospirillaceae</taxon>
        <taxon>Methanospirillum</taxon>
    </lineage>
</organism>
<dbReference type="RefSeq" id="WP_109939937.1">
    <property type="nucleotide sequence ID" value="NZ_CP176366.1"/>
</dbReference>
<comment type="caution">
    <text evidence="2">The sequence shown here is derived from an EMBL/GenBank/DDBJ whole genome shotgun (WGS) entry which is preliminary data.</text>
</comment>
<dbReference type="OrthoDB" id="117487at2157"/>
<evidence type="ECO:0000313" key="3">
    <source>
        <dbReference type="Proteomes" id="UP000245934"/>
    </source>
</evidence>
<feature type="transmembrane region" description="Helical" evidence="1">
    <location>
        <begin position="232"/>
        <end position="252"/>
    </location>
</feature>
<feature type="transmembrane region" description="Helical" evidence="1">
    <location>
        <begin position="161"/>
        <end position="194"/>
    </location>
</feature>
<reference evidence="2 3" key="1">
    <citation type="submission" date="2018-05" db="EMBL/GenBank/DDBJ databases">
        <title>Draft genome of Methanospirillum stamsii Pt1.</title>
        <authorList>
            <person name="Dueholm M.S."/>
            <person name="Nielsen P.H."/>
            <person name="Bakmann L.F."/>
            <person name="Otzen D.E."/>
        </authorList>
    </citation>
    <scope>NUCLEOTIDE SEQUENCE [LARGE SCALE GENOMIC DNA]</scope>
    <source>
        <strain evidence="2 3">Pt1</strain>
    </source>
</reference>
<evidence type="ECO:0000313" key="2">
    <source>
        <dbReference type="EMBL" id="PWR75418.1"/>
    </source>
</evidence>
<accession>A0A2V2NGA9</accession>
<dbReference type="AlphaFoldDB" id="A0A2V2NGA9"/>
<dbReference type="Proteomes" id="UP000245934">
    <property type="component" value="Unassembled WGS sequence"/>
</dbReference>
<feature type="transmembrane region" description="Helical" evidence="1">
    <location>
        <begin position="17"/>
        <end position="36"/>
    </location>
</feature>
<keyword evidence="3" id="KW-1185">Reference proteome</keyword>
<feature type="transmembrane region" description="Helical" evidence="1">
    <location>
        <begin position="88"/>
        <end position="108"/>
    </location>
</feature>
<dbReference type="EMBL" id="QGMZ01000010">
    <property type="protein sequence ID" value="PWR75418.1"/>
    <property type="molecule type" value="Genomic_DNA"/>
</dbReference>